<name>L8HBX5_ACACF</name>
<evidence type="ECO:0000256" key="5">
    <source>
        <dbReference type="ARBA" id="ARBA00023204"/>
    </source>
</evidence>
<dbReference type="RefSeq" id="XP_004348742.1">
    <property type="nucleotide sequence ID" value="XM_004348692.1"/>
</dbReference>
<dbReference type="OMA" id="HKQAENS"/>
<evidence type="ECO:0000256" key="6">
    <source>
        <dbReference type="ARBA" id="ARBA00023242"/>
    </source>
</evidence>
<comment type="similarity">
    <text evidence="2">Belongs to the CENP-X/MHF2 family.</text>
</comment>
<keyword evidence="5" id="KW-0234">DNA repair</keyword>
<comment type="subcellular location">
    <subcellularLocation>
        <location evidence="1">Nucleus</location>
    </subcellularLocation>
</comment>
<dbReference type="PANTHER" id="PTHR28680">
    <property type="entry name" value="CENTROMERE PROTEIN X"/>
    <property type="match status" value="1"/>
</dbReference>
<dbReference type="PANTHER" id="PTHR28680:SF1">
    <property type="entry name" value="CENTROMERE PROTEIN X"/>
    <property type="match status" value="1"/>
</dbReference>
<dbReference type="GO" id="GO:0003677">
    <property type="term" value="F:DNA binding"/>
    <property type="evidence" value="ECO:0007669"/>
    <property type="project" value="UniProtKB-KW"/>
</dbReference>
<evidence type="ECO:0000313" key="8">
    <source>
        <dbReference type="Proteomes" id="UP000011083"/>
    </source>
</evidence>
<reference evidence="7 8" key="1">
    <citation type="journal article" date="2013" name="Genome Biol.">
        <title>Genome of Acanthamoeba castellanii highlights extensive lateral gene transfer and early evolution of tyrosine kinase signaling.</title>
        <authorList>
            <person name="Clarke M."/>
            <person name="Lohan A.J."/>
            <person name="Liu B."/>
            <person name="Lagkouvardos I."/>
            <person name="Roy S."/>
            <person name="Zafar N."/>
            <person name="Bertelli C."/>
            <person name="Schilde C."/>
            <person name="Kianianmomeni A."/>
            <person name="Burglin T.R."/>
            <person name="Frech C."/>
            <person name="Turcotte B."/>
            <person name="Kopec K.O."/>
            <person name="Synnott J.M."/>
            <person name="Choo C."/>
            <person name="Paponov I."/>
            <person name="Finkler A."/>
            <person name="Soon Heng Tan C."/>
            <person name="Hutchins A.P."/>
            <person name="Weinmeier T."/>
            <person name="Rattei T."/>
            <person name="Chu J.S."/>
            <person name="Gimenez G."/>
            <person name="Irimia M."/>
            <person name="Rigden D.J."/>
            <person name="Fitzpatrick D.A."/>
            <person name="Lorenzo-Morales J."/>
            <person name="Bateman A."/>
            <person name="Chiu C.H."/>
            <person name="Tang P."/>
            <person name="Hegemann P."/>
            <person name="Fromm H."/>
            <person name="Raoult D."/>
            <person name="Greub G."/>
            <person name="Miranda-Saavedra D."/>
            <person name="Chen N."/>
            <person name="Nash P."/>
            <person name="Ginger M.L."/>
            <person name="Horn M."/>
            <person name="Schaap P."/>
            <person name="Caler L."/>
            <person name="Loftus B."/>
        </authorList>
    </citation>
    <scope>NUCLEOTIDE SEQUENCE [LARGE SCALE GENOMIC DNA]</scope>
    <source>
        <strain evidence="7 8">Neff</strain>
    </source>
</reference>
<organism evidence="7 8">
    <name type="scientific">Acanthamoeba castellanii (strain ATCC 30010 / Neff)</name>
    <dbReference type="NCBI Taxonomy" id="1257118"/>
    <lineage>
        <taxon>Eukaryota</taxon>
        <taxon>Amoebozoa</taxon>
        <taxon>Discosea</taxon>
        <taxon>Longamoebia</taxon>
        <taxon>Centramoebida</taxon>
        <taxon>Acanthamoebidae</taxon>
        <taxon>Acanthamoeba</taxon>
    </lineage>
</organism>
<dbReference type="InterPro" id="IPR018552">
    <property type="entry name" value="CENP-X"/>
</dbReference>
<keyword evidence="8" id="KW-1185">Reference proteome</keyword>
<evidence type="ECO:0000256" key="4">
    <source>
        <dbReference type="ARBA" id="ARBA00023125"/>
    </source>
</evidence>
<dbReference type="AlphaFoldDB" id="L8HBX5"/>
<accession>L8HBX5</accession>
<dbReference type="GO" id="GO:0051382">
    <property type="term" value="P:kinetochore assembly"/>
    <property type="evidence" value="ECO:0007669"/>
    <property type="project" value="InterPro"/>
</dbReference>
<dbReference type="GO" id="GO:0031297">
    <property type="term" value="P:replication fork processing"/>
    <property type="evidence" value="ECO:0007669"/>
    <property type="project" value="TreeGrafter"/>
</dbReference>
<dbReference type="VEuPathDB" id="AmoebaDB:ACA1_035580"/>
<keyword evidence="3" id="KW-0227">DNA damage</keyword>
<dbReference type="GO" id="GO:0006281">
    <property type="term" value="P:DNA repair"/>
    <property type="evidence" value="ECO:0007669"/>
    <property type="project" value="UniProtKB-KW"/>
</dbReference>
<dbReference type="GO" id="GO:0071821">
    <property type="term" value="C:FANCM-MHF complex"/>
    <property type="evidence" value="ECO:0007669"/>
    <property type="project" value="TreeGrafter"/>
</dbReference>
<keyword evidence="6" id="KW-0539">Nucleus</keyword>
<gene>
    <name evidence="7" type="ORF">ACA1_035580</name>
</gene>
<evidence type="ECO:0008006" key="9">
    <source>
        <dbReference type="Google" id="ProtNLM"/>
    </source>
</evidence>
<keyword evidence="4" id="KW-0238">DNA-binding</keyword>
<dbReference type="GO" id="GO:0000712">
    <property type="term" value="P:resolution of meiotic recombination intermediates"/>
    <property type="evidence" value="ECO:0007669"/>
    <property type="project" value="TreeGrafter"/>
</dbReference>
<dbReference type="OrthoDB" id="2500381at2759"/>
<protein>
    <recommendedName>
        <fullName evidence="9">Centromere protein X</fullName>
    </recommendedName>
</protein>
<evidence type="ECO:0000313" key="7">
    <source>
        <dbReference type="EMBL" id="ELR22228.1"/>
    </source>
</evidence>
<evidence type="ECO:0000256" key="1">
    <source>
        <dbReference type="ARBA" id="ARBA00004123"/>
    </source>
</evidence>
<sequence>MKKNTKLNAEASGLSGELLRLFVVEAINRAGKLTEAEGSTIIEAHHLQQILPQLLLDFS</sequence>
<dbReference type="Proteomes" id="UP000011083">
    <property type="component" value="Unassembled WGS sequence"/>
</dbReference>
<dbReference type="GeneID" id="14923156"/>
<proteinExistence type="inferred from homology"/>
<evidence type="ECO:0000256" key="3">
    <source>
        <dbReference type="ARBA" id="ARBA00022763"/>
    </source>
</evidence>
<dbReference type="EMBL" id="KB007886">
    <property type="protein sequence ID" value="ELR22228.1"/>
    <property type="molecule type" value="Genomic_DNA"/>
</dbReference>
<dbReference type="KEGG" id="acan:ACA1_035580"/>
<dbReference type="Gene3D" id="6.10.130.30">
    <property type="match status" value="1"/>
</dbReference>
<evidence type="ECO:0000256" key="2">
    <source>
        <dbReference type="ARBA" id="ARBA00009359"/>
    </source>
</evidence>
<dbReference type="Pfam" id="PF09415">
    <property type="entry name" value="CENP-X"/>
    <property type="match status" value="1"/>
</dbReference>